<comment type="caution">
    <text evidence="1">The sequence shown here is derived from an EMBL/GenBank/DDBJ whole genome shotgun (WGS) entry which is preliminary data.</text>
</comment>
<dbReference type="Proteomes" id="UP001482620">
    <property type="component" value="Unassembled WGS sequence"/>
</dbReference>
<reference evidence="1 2" key="1">
    <citation type="submission" date="2021-06" db="EMBL/GenBank/DDBJ databases">
        <authorList>
            <person name="Palmer J.M."/>
        </authorList>
    </citation>
    <scope>NUCLEOTIDE SEQUENCE [LARGE SCALE GENOMIC DNA]</scope>
    <source>
        <strain evidence="2">if_2019</strain>
        <tissue evidence="1">Muscle</tissue>
    </source>
</reference>
<sequence>MHSYFLFHFIPSYTFVSGETHKPRGDSGRGSFCNCRVASLNPRSVCLSRCVCGQDTSPSLLLMVVRGLGGACVWQPHSVSLPQGNGSNNVSYHCLCVNVCMNGG</sequence>
<gene>
    <name evidence="1" type="ORF">ILYODFUR_037814</name>
</gene>
<evidence type="ECO:0000313" key="1">
    <source>
        <dbReference type="EMBL" id="MEQ2223545.1"/>
    </source>
</evidence>
<keyword evidence="2" id="KW-1185">Reference proteome</keyword>
<evidence type="ECO:0000313" key="2">
    <source>
        <dbReference type="Proteomes" id="UP001482620"/>
    </source>
</evidence>
<accession>A0ABV0SSG3</accession>
<dbReference type="EMBL" id="JAHRIQ010008690">
    <property type="protein sequence ID" value="MEQ2223545.1"/>
    <property type="molecule type" value="Genomic_DNA"/>
</dbReference>
<evidence type="ECO:0008006" key="3">
    <source>
        <dbReference type="Google" id="ProtNLM"/>
    </source>
</evidence>
<proteinExistence type="predicted"/>
<name>A0ABV0SSG3_9TELE</name>
<organism evidence="1 2">
    <name type="scientific">Ilyodon furcidens</name>
    <name type="common">goldbreast splitfin</name>
    <dbReference type="NCBI Taxonomy" id="33524"/>
    <lineage>
        <taxon>Eukaryota</taxon>
        <taxon>Metazoa</taxon>
        <taxon>Chordata</taxon>
        <taxon>Craniata</taxon>
        <taxon>Vertebrata</taxon>
        <taxon>Euteleostomi</taxon>
        <taxon>Actinopterygii</taxon>
        <taxon>Neopterygii</taxon>
        <taxon>Teleostei</taxon>
        <taxon>Neoteleostei</taxon>
        <taxon>Acanthomorphata</taxon>
        <taxon>Ovalentaria</taxon>
        <taxon>Atherinomorphae</taxon>
        <taxon>Cyprinodontiformes</taxon>
        <taxon>Goodeidae</taxon>
        <taxon>Ilyodon</taxon>
    </lineage>
</organism>
<protein>
    <recommendedName>
        <fullName evidence="3">Secreted protein</fullName>
    </recommendedName>
</protein>